<accession>A0A317FAZ7</accession>
<dbReference type="Proteomes" id="UP000245765">
    <property type="component" value="Unassembled WGS sequence"/>
</dbReference>
<dbReference type="EMBL" id="QGNA01000003">
    <property type="protein sequence ID" value="PWS36234.1"/>
    <property type="molecule type" value="Genomic_DNA"/>
</dbReference>
<evidence type="ECO:0000313" key="1">
    <source>
        <dbReference type="EMBL" id="PWS36234.1"/>
    </source>
</evidence>
<name>A0A317FAZ7_9PROT</name>
<keyword evidence="2" id="KW-1185">Reference proteome</keyword>
<organism evidence="1 2">
    <name type="scientific">Falsiroseomonas bella</name>
    <dbReference type="NCBI Taxonomy" id="2184016"/>
    <lineage>
        <taxon>Bacteria</taxon>
        <taxon>Pseudomonadati</taxon>
        <taxon>Pseudomonadota</taxon>
        <taxon>Alphaproteobacteria</taxon>
        <taxon>Acetobacterales</taxon>
        <taxon>Roseomonadaceae</taxon>
        <taxon>Falsiroseomonas</taxon>
    </lineage>
</organism>
<protein>
    <submittedName>
        <fullName evidence="1">Uncharacterized protein</fullName>
    </submittedName>
</protein>
<sequence length="197" mass="21666">MHLPFIFLDATWHIGRRSPDGRLHKRFTKNWDYEFGLLSVSLDPEAWRSGWAGEEGVIYEVAASGRPLCFLDADNTLAYHRNAIEAAAIHAQLIRRDASGIHAAEQLYLALDLTANSQLHLEGRPFEDQLLQAALAVLASGDGMIDGLWWPDTLNGATRTERGGVYQHRLAELAIAITPSASLAPNLSAKELPCAIL</sequence>
<dbReference type="AlphaFoldDB" id="A0A317FAZ7"/>
<gene>
    <name evidence="1" type="ORF">DFH01_13665</name>
</gene>
<reference evidence="2" key="1">
    <citation type="submission" date="2018-05" db="EMBL/GenBank/DDBJ databases">
        <authorList>
            <person name="Du Z."/>
            <person name="Wang X."/>
        </authorList>
    </citation>
    <scope>NUCLEOTIDE SEQUENCE [LARGE SCALE GENOMIC DNA]</scope>
    <source>
        <strain evidence="2">CQN31</strain>
    </source>
</reference>
<proteinExistence type="predicted"/>
<comment type="caution">
    <text evidence="1">The sequence shown here is derived from an EMBL/GenBank/DDBJ whole genome shotgun (WGS) entry which is preliminary data.</text>
</comment>
<evidence type="ECO:0000313" key="2">
    <source>
        <dbReference type="Proteomes" id="UP000245765"/>
    </source>
</evidence>